<evidence type="ECO:0000256" key="6">
    <source>
        <dbReference type="ARBA" id="ARBA00023163"/>
    </source>
</evidence>
<evidence type="ECO:0000313" key="11">
    <source>
        <dbReference type="EMBL" id="KAF8724145.1"/>
    </source>
</evidence>
<dbReference type="PROSITE" id="PS50884">
    <property type="entry name" value="ZF_DOF_2"/>
    <property type="match status" value="1"/>
</dbReference>
<evidence type="ECO:0000256" key="7">
    <source>
        <dbReference type="ARBA" id="ARBA00023242"/>
    </source>
</evidence>
<comment type="caution">
    <text evidence="11">The sequence shown here is derived from an EMBL/GenBank/DDBJ whole genome shotgun (WGS) entry which is preliminary data.</text>
</comment>
<keyword evidence="1" id="KW-0479">Metal-binding</keyword>
<dbReference type="GO" id="GO:0005634">
    <property type="term" value="C:nucleus"/>
    <property type="evidence" value="ECO:0007669"/>
    <property type="project" value="UniProtKB-SubCell"/>
</dbReference>
<feature type="region of interest" description="Disordered" evidence="9">
    <location>
        <begin position="540"/>
        <end position="568"/>
    </location>
</feature>
<feature type="region of interest" description="Disordered" evidence="9">
    <location>
        <begin position="484"/>
        <end position="516"/>
    </location>
</feature>
<name>A0A835EZY4_9POAL</name>
<dbReference type="OrthoDB" id="1927254at2759"/>
<feature type="compositionally biased region" description="Low complexity" evidence="9">
    <location>
        <begin position="484"/>
        <end position="497"/>
    </location>
</feature>
<keyword evidence="2 8" id="KW-0863">Zinc-finger</keyword>
<keyword evidence="7 8" id="KW-0539">Nucleus</keyword>
<evidence type="ECO:0000256" key="3">
    <source>
        <dbReference type="ARBA" id="ARBA00022833"/>
    </source>
</evidence>
<accession>A0A835EZY4</accession>
<evidence type="ECO:0000256" key="4">
    <source>
        <dbReference type="ARBA" id="ARBA00023015"/>
    </source>
</evidence>
<feature type="compositionally biased region" description="Basic and acidic residues" evidence="9">
    <location>
        <begin position="127"/>
        <end position="148"/>
    </location>
</feature>
<feature type="compositionally biased region" description="Basic and acidic residues" evidence="9">
    <location>
        <begin position="88"/>
        <end position="120"/>
    </location>
</feature>
<feature type="compositionally biased region" description="Basic and acidic residues" evidence="9">
    <location>
        <begin position="502"/>
        <end position="516"/>
    </location>
</feature>
<evidence type="ECO:0000259" key="10">
    <source>
        <dbReference type="PROSITE" id="PS50884"/>
    </source>
</evidence>
<keyword evidence="12" id="KW-1185">Reference proteome</keyword>
<dbReference type="Proteomes" id="UP000636709">
    <property type="component" value="Unassembled WGS sequence"/>
</dbReference>
<dbReference type="PANTHER" id="PTHR31089">
    <property type="entry name" value="CYCLIC DOF FACTOR 2"/>
    <property type="match status" value="1"/>
</dbReference>
<evidence type="ECO:0000313" key="12">
    <source>
        <dbReference type="Proteomes" id="UP000636709"/>
    </source>
</evidence>
<dbReference type="GO" id="GO:0003677">
    <property type="term" value="F:DNA binding"/>
    <property type="evidence" value="ECO:0007669"/>
    <property type="project" value="UniProtKB-UniRule"/>
</dbReference>
<evidence type="ECO:0000256" key="2">
    <source>
        <dbReference type="ARBA" id="ARBA00022771"/>
    </source>
</evidence>
<keyword evidence="5 8" id="KW-0238">DNA-binding</keyword>
<feature type="compositionally biased region" description="Basic and acidic residues" evidence="9">
    <location>
        <begin position="70"/>
        <end position="81"/>
    </location>
</feature>
<feature type="compositionally biased region" description="Basic and acidic residues" evidence="9">
    <location>
        <begin position="32"/>
        <end position="48"/>
    </location>
</feature>
<dbReference type="AlphaFoldDB" id="A0A835EZY4"/>
<dbReference type="InterPro" id="IPR045174">
    <property type="entry name" value="Dof"/>
</dbReference>
<organism evidence="11 12">
    <name type="scientific">Digitaria exilis</name>
    <dbReference type="NCBI Taxonomy" id="1010633"/>
    <lineage>
        <taxon>Eukaryota</taxon>
        <taxon>Viridiplantae</taxon>
        <taxon>Streptophyta</taxon>
        <taxon>Embryophyta</taxon>
        <taxon>Tracheophyta</taxon>
        <taxon>Spermatophyta</taxon>
        <taxon>Magnoliopsida</taxon>
        <taxon>Liliopsida</taxon>
        <taxon>Poales</taxon>
        <taxon>Poaceae</taxon>
        <taxon>PACMAD clade</taxon>
        <taxon>Panicoideae</taxon>
        <taxon>Panicodae</taxon>
        <taxon>Paniceae</taxon>
        <taxon>Anthephorinae</taxon>
        <taxon>Digitaria</taxon>
    </lineage>
</organism>
<evidence type="ECO:0000256" key="5">
    <source>
        <dbReference type="ARBA" id="ARBA00023125"/>
    </source>
</evidence>
<comment type="subcellular location">
    <subcellularLocation>
        <location evidence="8">Nucleus</location>
    </subcellularLocation>
</comment>
<dbReference type="Gramene" id="Dexi5A01G0011960.1">
    <property type="protein sequence ID" value="Dexi5A01G0011960.1:cds"/>
    <property type="gene ID" value="Dexi5A01G0011960"/>
</dbReference>
<dbReference type="Pfam" id="PF02701">
    <property type="entry name" value="Zn_ribbon_Dof"/>
    <property type="match status" value="1"/>
</dbReference>
<gene>
    <name evidence="11" type="ORF">HU200_021161</name>
</gene>
<sequence>MSDQKDPGIKLFGRVIPLEPEPAPESTATEEPPCHDQPPEELQPRAPEEVAAAAVDEDQHNEKEEEEDSEMKVDTPQEKGNEMMVDSPQEKGNKMKSDSPQEKGNEMEMKTDTPQEKGNEIKFNASQKEKDGEMKVDAQQEKKDEQMKVDAPAMTENIQPDTLPTPDHKKEDQGRMNSIEDKGALDSKGESEKSSNEESGQDKTLKKPDKILPCPRCNSMDTKFCYYNNYNVNQPRHFCKNCQRYWTAGGTMRNVPVGAGRRKSKNASLHYRQLLMAPDCVLGSRVDISKTLLPEALVSPSSAPIQPTGQNETVLKFGPEVPLCESMVSALNIDEQNVNNSGSVPRGENMEDISCTTSVTSYNGLPENVVPVDKNGAPVYCNGVAPVPQYYLGTPFMYPWSVGWNNLPVMVPGKSMPEPASASESCSTSSAPWMTSPMMPASRLPGPAFPYPVVPPALWGCLSGGWPATSWNIPWITTNGCVSPSSSNSSCSGNGSPTLGKHSRDSNPLKEEKKERSLWVPKTLRIDDPDEAAKSSIWATLGIKPGEPGTFKPFQTKVENKGQKSDAAQVLQANPAALSRSQSFQESS</sequence>
<evidence type="ECO:0000256" key="1">
    <source>
        <dbReference type="ARBA" id="ARBA00022723"/>
    </source>
</evidence>
<feature type="compositionally biased region" description="Basic and acidic residues" evidence="9">
    <location>
        <begin position="166"/>
        <end position="210"/>
    </location>
</feature>
<keyword evidence="3" id="KW-0862">Zinc</keyword>
<evidence type="ECO:0000256" key="9">
    <source>
        <dbReference type="SAM" id="MobiDB-lite"/>
    </source>
</evidence>
<reference evidence="11" key="1">
    <citation type="submission" date="2020-07" db="EMBL/GenBank/DDBJ databases">
        <title>Genome sequence and genetic diversity analysis of an under-domesticated orphan crop, white fonio (Digitaria exilis).</title>
        <authorList>
            <person name="Bennetzen J.L."/>
            <person name="Chen S."/>
            <person name="Ma X."/>
            <person name="Wang X."/>
            <person name="Yssel A.E.J."/>
            <person name="Chaluvadi S.R."/>
            <person name="Johnson M."/>
            <person name="Gangashetty P."/>
            <person name="Hamidou F."/>
            <person name="Sanogo M.D."/>
            <person name="Zwaenepoel A."/>
            <person name="Wallace J."/>
            <person name="Van De Peer Y."/>
            <person name="Van Deynze A."/>
        </authorList>
    </citation>
    <scope>NUCLEOTIDE SEQUENCE</scope>
    <source>
        <tissue evidence="11">Leaves</tissue>
    </source>
</reference>
<keyword evidence="6" id="KW-0804">Transcription</keyword>
<dbReference type="PROSITE" id="PS01361">
    <property type="entry name" value="ZF_DOF_1"/>
    <property type="match status" value="1"/>
</dbReference>
<protein>
    <recommendedName>
        <fullName evidence="10">Dof-type domain-containing protein</fullName>
    </recommendedName>
</protein>
<dbReference type="InterPro" id="IPR003851">
    <property type="entry name" value="Znf_Dof"/>
</dbReference>
<feature type="region of interest" description="Disordered" evidence="9">
    <location>
        <begin position="1"/>
        <end position="210"/>
    </location>
</feature>
<dbReference type="EMBL" id="JACEFO010001663">
    <property type="protein sequence ID" value="KAF8724145.1"/>
    <property type="molecule type" value="Genomic_DNA"/>
</dbReference>
<evidence type="ECO:0000256" key="8">
    <source>
        <dbReference type="PROSITE-ProRule" id="PRU00071"/>
    </source>
</evidence>
<dbReference type="PANTHER" id="PTHR31089:SF75">
    <property type="entry name" value="CYCLIC DOF FACTOR 2"/>
    <property type="match status" value="1"/>
</dbReference>
<feature type="domain" description="Dof-type" evidence="10">
    <location>
        <begin position="212"/>
        <end position="266"/>
    </location>
</feature>
<proteinExistence type="predicted"/>
<keyword evidence="4" id="KW-0805">Transcription regulation</keyword>
<dbReference type="GO" id="GO:0003700">
    <property type="term" value="F:DNA-binding transcription factor activity"/>
    <property type="evidence" value="ECO:0007669"/>
    <property type="project" value="InterPro"/>
</dbReference>
<dbReference type="GO" id="GO:0008270">
    <property type="term" value="F:zinc ion binding"/>
    <property type="evidence" value="ECO:0007669"/>
    <property type="project" value="UniProtKB-KW"/>
</dbReference>